<keyword evidence="14" id="KW-1185">Reference proteome</keyword>
<evidence type="ECO:0000256" key="1">
    <source>
        <dbReference type="ARBA" id="ARBA00004191"/>
    </source>
</evidence>
<reference evidence="13 14" key="1">
    <citation type="journal article" date="2022" name="Nat. Genet.">
        <title>Improved pea reference genome and pan-genome highlight genomic features and evolutionary characteristics.</title>
        <authorList>
            <person name="Yang T."/>
            <person name="Liu R."/>
            <person name="Luo Y."/>
            <person name="Hu S."/>
            <person name="Wang D."/>
            <person name="Wang C."/>
            <person name="Pandey M.K."/>
            <person name="Ge S."/>
            <person name="Xu Q."/>
            <person name="Li N."/>
            <person name="Li G."/>
            <person name="Huang Y."/>
            <person name="Saxena R.K."/>
            <person name="Ji Y."/>
            <person name="Li M."/>
            <person name="Yan X."/>
            <person name="He Y."/>
            <person name="Liu Y."/>
            <person name="Wang X."/>
            <person name="Xiang C."/>
            <person name="Varshney R.K."/>
            <person name="Ding H."/>
            <person name="Gao S."/>
            <person name="Zong X."/>
        </authorList>
    </citation>
    <scope>NUCLEOTIDE SEQUENCE [LARGE SCALE GENOMIC DNA]</scope>
    <source>
        <strain evidence="13 14">cv. Zhongwan 6</strain>
    </source>
</reference>
<feature type="region of interest" description="Disordered" evidence="12">
    <location>
        <begin position="75"/>
        <end position="96"/>
    </location>
</feature>
<proteinExistence type="predicted"/>
<keyword evidence="3" id="KW-0964">Secreted</keyword>
<dbReference type="EMBL" id="JAMSHJ010000006">
    <property type="protein sequence ID" value="KAI5397038.1"/>
    <property type="molecule type" value="Genomic_DNA"/>
</dbReference>
<dbReference type="PANTHER" id="PTHR32093:SF124">
    <property type="entry name" value="POLLEN-SPECIFIC LEUCINE-RICH REPEAT EXTENSIN-LIKE PROTEIN 1"/>
    <property type="match status" value="1"/>
</dbReference>
<keyword evidence="2" id="KW-0134">Cell wall</keyword>
<evidence type="ECO:0000256" key="7">
    <source>
        <dbReference type="ARBA" id="ARBA00023180"/>
    </source>
</evidence>
<dbReference type="Pfam" id="PF00560">
    <property type="entry name" value="LRR_1"/>
    <property type="match status" value="1"/>
</dbReference>
<comment type="subcellular location">
    <subcellularLocation>
        <location evidence="1">Secreted</location>
        <location evidence="1">Cell wall</location>
    </subcellularLocation>
</comment>
<dbReference type="PANTHER" id="PTHR32093">
    <property type="entry name" value="LEUCINE-RICH REPEAT EXTENSIN-LIKE PROTEIN 3-RELATED"/>
    <property type="match status" value="1"/>
</dbReference>
<dbReference type="InterPro" id="IPR032675">
    <property type="entry name" value="LRR_dom_sf"/>
</dbReference>
<evidence type="ECO:0000256" key="10">
    <source>
        <dbReference type="ARBA" id="ARBA00041871"/>
    </source>
</evidence>
<accession>A0A9D4W8Q7</accession>
<dbReference type="Gramene" id="Psat06G0302200-T3">
    <property type="protein sequence ID" value="KAI5397038.1"/>
    <property type="gene ID" value="KIW84_063022"/>
</dbReference>
<dbReference type="InterPro" id="IPR051582">
    <property type="entry name" value="LRR_extensin-like_regulator"/>
</dbReference>
<dbReference type="FunFam" id="3.80.10.10:FF:000742">
    <property type="entry name" value="Pollen-specific leucine-rich repeat extensin-like protein 1"/>
    <property type="match status" value="1"/>
</dbReference>
<protein>
    <recommendedName>
        <fullName evidence="10">Cell wall hydroxyproline-rich glycoprotein</fullName>
    </recommendedName>
</protein>
<keyword evidence="4" id="KW-0433">Leucine-rich repeat</keyword>
<sequence>MCSLGQPRWLAMAHHFSNKALGSFFLLSFFMLSCSTFTYGHSHFLLDPVVIPGDYLYPPGNDIGVGDPPAQSPEVLIGDAPAQSPEPLIGDSPAPAPAPAAEIECENRNMSFPNERLKHSYVAFQAWKKAIYSDPFNTTANWVGHDVCSYNGVFCSPALDDPTLNVVAGVDLNHADIAGHLPEELGLLNDTALFHINSNRFCGIIPDSFENLTIMHEFDISNNRFVGEFPLVVLKWKNLKFLDIRFNDFEGVLPPELFEKELDAIFLNNNRFTSHIPETLGNSTASVVSFANNHFTGCIPKSIGHMVNLNEIVFLGNSLGGCFPQEIGLLGDLTVLDASKNGFVGTLPNLAGLKNVEVIEIAHNKLSGYVSNTICQLPLLTNFTFSYNYFNGEAQACVPSKDSLVVLDDAKNCLPGRKNQKTAKQCLPVLTKPVDCSKNCGGGKGKSHAPSTPKPTPSNPPKIFHLCDHRL</sequence>
<dbReference type="InterPro" id="IPR001611">
    <property type="entry name" value="Leu-rich_rpt"/>
</dbReference>
<evidence type="ECO:0000256" key="12">
    <source>
        <dbReference type="SAM" id="MobiDB-lite"/>
    </source>
</evidence>
<evidence type="ECO:0000256" key="5">
    <source>
        <dbReference type="ARBA" id="ARBA00022729"/>
    </source>
</evidence>
<gene>
    <name evidence="13" type="ORF">KIW84_063022</name>
</gene>
<dbReference type="Proteomes" id="UP001058974">
    <property type="component" value="Chromosome 6"/>
</dbReference>
<evidence type="ECO:0000313" key="14">
    <source>
        <dbReference type="Proteomes" id="UP001058974"/>
    </source>
</evidence>
<dbReference type="Gene3D" id="3.80.10.10">
    <property type="entry name" value="Ribonuclease Inhibitor"/>
    <property type="match status" value="1"/>
</dbReference>
<evidence type="ECO:0000256" key="11">
    <source>
        <dbReference type="ARBA" id="ARBA00054567"/>
    </source>
</evidence>
<organism evidence="13 14">
    <name type="scientific">Pisum sativum</name>
    <name type="common">Garden pea</name>
    <name type="synonym">Lathyrus oleraceus</name>
    <dbReference type="NCBI Taxonomy" id="3888"/>
    <lineage>
        <taxon>Eukaryota</taxon>
        <taxon>Viridiplantae</taxon>
        <taxon>Streptophyta</taxon>
        <taxon>Embryophyta</taxon>
        <taxon>Tracheophyta</taxon>
        <taxon>Spermatophyta</taxon>
        <taxon>Magnoliopsida</taxon>
        <taxon>eudicotyledons</taxon>
        <taxon>Gunneridae</taxon>
        <taxon>Pentapetalae</taxon>
        <taxon>rosids</taxon>
        <taxon>fabids</taxon>
        <taxon>Fabales</taxon>
        <taxon>Fabaceae</taxon>
        <taxon>Papilionoideae</taxon>
        <taxon>50 kb inversion clade</taxon>
        <taxon>NPAAA clade</taxon>
        <taxon>Hologalegina</taxon>
        <taxon>IRL clade</taxon>
        <taxon>Fabeae</taxon>
        <taxon>Lathyrus</taxon>
    </lineage>
</organism>
<dbReference type="GO" id="GO:0071555">
    <property type="term" value="P:cell wall organization"/>
    <property type="evidence" value="ECO:0007669"/>
    <property type="project" value="UniProtKB-KW"/>
</dbReference>
<keyword evidence="5" id="KW-0732">Signal</keyword>
<keyword evidence="9" id="KW-0961">Cell wall biogenesis/degradation</keyword>
<evidence type="ECO:0000256" key="4">
    <source>
        <dbReference type="ARBA" id="ARBA00022614"/>
    </source>
</evidence>
<keyword evidence="7" id="KW-0325">Glycoprotein</keyword>
<dbReference type="GO" id="GO:0009860">
    <property type="term" value="P:pollen tube growth"/>
    <property type="evidence" value="ECO:0007669"/>
    <property type="project" value="UniProtKB-ARBA"/>
</dbReference>
<keyword evidence="8" id="KW-0379">Hydroxylation</keyword>
<evidence type="ECO:0000256" key="2">
    <source>
        <dbReference type="ARBA" id="ARBA00022512"/>
    </source>
</evidence>
<evidence type="ECO:0000313" key="13">
    <source>
        <dbReference type="EMBL" id="KAI5397038.1"/>
    </source>
</evidence>
<dbReference type="SUPFAM" id="SSF52058">
    <property type="entry name" value="L domain-like"/>
    <property type="match status" value="1"/>
</dbReference>
<evidence type="ECO:0000256" key="6">
    <source>
        <dbReference type="ARBA" id="ARBA00022737"/>
    </source>
</evidence>
<evidence type="ECO:0000256" key="9">
    <source>
        <dbReference type="ARBA" id="ARBA00023316"/>
    </source>
</evidence>
<evidence type="ECO:0000256" key="8">
    <source>
        <dbReference type="ARBA" id="ARBA00023278"/>
    </source>
</evidence>
<dbReference type="AlphaFoldDB" id="A0A9D4W8Q7"/>
<evidence type="ECO:0000256" key="3">
    <source>
        <dbReference type="ARBA" id="ARBA00022525"/>
    </source>
</evidence>
<comment type="function">
    <text evidence="11">Modulates cell morphogenesis by regulating cell wall formation and assembly, and/or growth polarization.</text>
</comment>
<comment type="caution">
    <text evidence="13">The sequence shown here is derived from an EMBL/GenBank/DDBJ whole genome shotgun (WGS) entry which is preliminary data.</text>
</comment>
<keyword evidence="6" id="KW-0677">Repeat</keyword>
<name>A0A9D4W8Q7_PEA</name>